<dbReference type="InterPro" id="IPR027417">
    <property type="entry name" value="P-loop_NTPase"/>
</dbReference>
<comment type="caution">
    <text evidence="1">The sequence shown here is derived from an EMBL/GenBank/DDBJ whole genome shotgun (WGS) entry which is preliminary data.</text>
</comment>
<dbReference type="AlphaFoldDB" id="A0A9C7PYY6"/>
<dbReference type="SUPFAM" id="SSF52540">
    <property type="entry name" value="P-loop containing nucleoside triphosphate hydrolases"/>
    <property type="match status" value="1"/>
</dbReference>
<protein>
    <recommendedName>
        <fullName evidence="3">Shikimate kinase</fullName>
    </recommendedName>
</protein>
<keyword evidence="2" id="KW-1185">Reference proteome</keyword>
<evidence type="ECO:0000313" key="1">
    <source>
        <dbReference type="EMBL" id="GJQ13146.1"/>
    </source>
</evidence>
<organism evidence="1 2">
    <name type="scientific">Galdieria partita</name>
    <dbReference type="NCBI Taxonomy" id="83374"/>
    <lineage>
        <taxon>Eukaryota</taxon>
        <taxon>Rhodophyta</taxon>
        <taxon>Bangiophyceae</taxon>
        <taxon>Galdieriales</taxon>
        <taxon>Galdieriaceae</taxon>
        <taxon>Galdieria</taxon>
    </lineage>
</organism>
<proteinExistence type="predicted"/>
<dbReference type="EMBL" id="BQMJ01000040">
    <property type="protein sequence ID" value="GJQ13146.1"/>
    <property type="molecule type" value="Genomic_DNA"/>
</dbReference>
<dbReference type="OrthoDB" id="3235at2759"/>
<sequence>MTSSFVSADYLLNDSSVSKIHKRIRFCTFVERQKKTILIAYPRLRAQFSHNLYATQGRRVVRNYANLSKREFDELLKQNQLKICLVGMSNCGKTLRSLQLAQQFGFERFCVDDKIEQEISNILQQQGYSCGIEGVAKWMGYPFEERFYQNQAIYLNYENQLTYQATQVAGQTNRSFVLDTTGSVIYLERETQDIINETFLVVHLEASEDMLQEMVRLYFEAPKPVIWGDRFQPFPNEDGLTALKRCYPQLLRYRLKKYQQFAHCSVPASVSMNSAFEIDKFVEKIRERLPRDR</sequence>
<name>A0A9C7PYY6_9RHOD</name>
<dbReference type="Proteomes" id="UP001061958">
    <property type="component" value="Unassembled WGS sequence"/>
</dbReference>
<dbReference type="Gene3D" id="3.40.50.300">
    <property type="entry name" value="P-loop containing nucleotide triphosphate hydrolases"/>
    <property type="match status" value="1"/>
</dbReference>
<reference evidence="1" key="1">
    <citation type="journal article" date="2022" name="Proc. Natl. Acad. Sci. U.S.A.">
        <title>Life cycle and functional genomics of the unicellular red alga Galdieria for elucidating algal and plant evolution and industrial use.</title>
        <authorList>
            <person name="Hirooka S."/>
            <person name="Itabashi T."/>
            <person name="Ichinose T.M."/>
            <person name="Onuma R."/>
            <person name="Fujiwara T."/>
            <person name="Yamashita S."/>
            <person name="Jong L.W."/>
            <person name="Tomita R."/>
            <person name="Iwane A.H."/>
            <person name="Miyagishima S.Y."/>
        </authorList>
    </citation>
    <scope>NUCLEOTIDE SEQUENCE</scope>
    <source>
        <strain evidence="1">NBRC 102759</strain>
    </source>
</reference>
<accession>A0A9C7PYY6</accession>
<evidence type="ECO:0000313" key="2">
    <source>
        <dbReference type="Proteomes" id="UP001061958"/>
    </source>
</evidence>
<evidence type="ECO:0008006" key="3">
    <source>
        <dbReference type="Google" id="ProtNLM"/>
    </source>
</evidence>
<reference evidence="1" key="2">
    <citation type="submission" date="2022-01" db="EMBL/GenBank/DDBJ databases">
        <authorList>
            <person name="Hirooka S."/>
            <person name="Miyagishima S.Y."/>
        </authorList>
    </citation>
    <scope>NUCLEOTIDE SEQUENCE</scope>
    <source>
        <strain evidence="1">NBRC 102759</strain>
    </source>
</reference>
<gene>
    <name evidence="1" type="ORF">GpartN1_g4937.t1</name>
</gene>